<keyword evidence="2 7" id="KW-0813">Transport</keyword>
<comment type="similarity">
    <text evidence="7">Belongs to the binding-protein-dependent transport system permease family.</text>
</comment>
<keyword evidence="3" id="KW-1003">Cell membrane</keyword>
<dbReference type="InterPro" id="IPR000515">
    <property type="entry name" value="MetI-like"/>
</dbReference>
<dbReference type="PANTHER" id="PTHR43744">
    <property type="entry name" value="ABC TRANSPORTER PERMEASE PROTEIN MG189-RELATED-RELATED"/>
    <property type="match status" value="1"/>
</dbReference>
<dbReference type="EMBL" id="DSMG01000207">
    <property type="protein sequence ID" value="HDX33832.1"/>
    <property type="molecule type" value="Genomic_DNA"/>
</dbReference>
<dbReference type="Pfam" id="PF00528">
    <property type="entry name" value="BPD_transp_1"/>
    <property type="match status" value="1"/>
</dbReference>
<dbReference type="PROSITE" id="PS50928">
    <property type="entry name" value="ABC_TM1"/>
    <property type="match status" value="1"/>
</dbReference>
<feature type="transmembrane region" description="Helical" evidence="7">
    <location>
        <begin position="165"/>
        <end position="184"/>
    </location>
</feature>
<dbReference type="Gene3D" id="1.10.3720.10">
    <property type="entry name" value="MetI-like"/>
    <property type="match status" value="1"/>
</dbReference>
<name>A0A7C1FIK3_9CHLR</name>
<feature type="transmembrane region" description="Helical" evidence="7">
    <location>
        <begin position="29"/>
        <end position="52"/>
    </location>
</feature>
<evidence type="ECO:0000256" key="3">
    <source>
        <dbReference type="ARBA" id="ARBA00022475"/>
    </source>
</evidence>
<dbReference type="GO" id="GO:0005886">
    <property type="term" value="C:plasma membrane"/>
    <property type="evidence" value="ECO:0007669"/>
    <property type="project" value="UniProtKB-SubCell"/>
</dbReference>
<evidence type="ECO:0000256" key="2">
    <source>
        <dbReference type="ARBA" id="ARBA00022448"/>
    </source>
</evidence>
<evidence type="ECO:0000313" key="9">
    <source>
        <dbReference type="EMBL" id="HDX33832.1"/>
    </source>
</evidence>
<feature type="domain" description="ABC transmembrane type-1" evidence="8">
    <location>
        <begin position="94"/>
        <end position="287"/>
    </location>
</feature>
<sequence>MTPSEITRLINTAHRNAKRKRRAKRWGRLAREIVFNGILLLGAFLSAFPFYWMFILATQNTNQIFSWPPQFTPGESLVTNYQTMLSIIPFWRNFANSLFVGITHTALALLFCSMGGYAFAMYRFPGRDWLFALLLATMMVPWIAGIVPWFILISKWLQWINRYEALIIPGAASAFGIFWMRQYVQESIPSELLDAARIDGCPEFLIFFRIVAPLLMPAFAALGIMIFINNWNAFLGPLLVMQDKSMYTLPVALALLRQDPRRGFDAGVLMLGTAMATLPMLIVFLAATRRFMAGLTLGALKG</sequence>
<keyword evidence="5 7" id="KW-1133">Transmembrane helix</keyword>
<dbReference type="InterPro" id="IPR035906">
    <property type="entry name" value="MetI-like_sf"/>
</dbReference>
<feature type="transmembrane region" description="Helical" evidence="7">
    <location>
        <begin position="129"/>
        <end position="153"/>
    </location>
</feature>
<accession>A0A7C1FIK3</accession>
<dbReference type="CDD" id="cd06261">
    <property type="entry name" value="TM_PBP2"/>
    <property type="match status" value="1"/>
</dbReference>
<feature type="transmembrane region" description="Helical" evidence="7">
    <location>
        <begin position="268"/>
        <end position="287"/>
    </location>
</feature>
<dbReference type="PANTHER" id="PTHR43744:SF8">
    <property type="entry name" value="SN-GLYCEROL-3-PHOSPHATE TRANSPORT SYSTEM PERMEASE PROTEIN UGPE"/>
    <property type="match status" value="1"/>
</dbReference>
<organism evidence="9">
    <name type="scientific">Caldilinea aerophila</name>
    <dbReference type="NCBI Taxonomy" id="133453"/>
    <lineage>
        <taxon>Bacteria</taxon>
        <taxon>Bacillati</taxon>
        <taxon>Chloroflexota</taxon>
        <taxon>Caldilineae</taxon>
        <taxon>Caldilineales</taxon>
        <taxon>Caldilineaceae</taxon>
        <taxon>Caldilinea</taxon>
    </lineage>
</organism>
<gene>
    <name evidence="9" type="ORF">ENQ20_20470</name>
</gene>
<comment type="caution">
    <text evidence="9">The sequence shown here is derived from an EMBL/GenBank/DDBJ whole genome shotgun (WGS) entry which is preliminary data.</text>
</comment>
<dbReference type="AlphaFoldDB" id="A0A7C1FIK3"/>
<evidence type="ECO:0000256" key="7">
    <source>
        <dbReference type="RuleBase" id="RU363032"/>
    </source>
</evidence>
<evidence type="ECO:0000256" key="5">
    <source>
        <dbReference type="ARBA" id="ARBA00022989"/>
    </source>
</evidence>
<proteinExistence type="inferred from homology"/>
<reference evidence="9" key="1">
    <citation type="journal article" date="2020" name="mSystems">
        <title>Genome- and Community-Level Interaction Insights into Carbon Utilization and Element Cycling Functions of Hydrothermarchaeota in Hydrothermal Sediment.</title>
        <authorList>
            <person name="Zhou Z."/>
            <person name="Liu Y."/>
            <person name="Xu W."/>
            <person name="Pan J."/>
            <person name="Luo Z.H."/>
            <person name="Li M."/>
        </authorList>
    </citation>
    <scope>NUCLEOTIDE SEQUENCE [LARGE SCALE GENOMIC DNA]</scope>
    <source>
        <strain evidence="9">SpSt-289</strain>
    </source>
</reference>
<dbReference type="GO" id="GO:0055085">
    <property type="term" value="P:transmembrane transport"/>
    <property type="evidence" value="ECO:0007669"/>
    <property type="project" value="InterPro"/>
</dbReference>
<keyword evidence="4 7" id="KW-0812">Transmembrane</keyword>
<dbReference type="SUPFAM" id="SSF161098">
    <property type="entry name" value="MetI-like"/>
    <property type="match status" value="1"/>
</dbReference>
<evidence type="ECO:0000256" key="4">
    <source>
        <dbReference type="ARBA" id="ARBA00022692"/>
    </source>
</evidence>
<protein>
    <submittedName>
        <fullName evidence="9">Carbohydrate ABC transporter permease</fullName>
    </submittedName>
</protein>
<comment type="subcellular location">
    <subcellularLocation>
        <location evidence="1 7">Cell membrane</location>
        <topology evidence="1 7">Multi-pass membrane protein</topology>
    </subcellularLocation>
</comment>
<feature type="transmembrane region" description="Helical" evidence="7">
    <location>
        <begin position="98"/>
        <end position="122"/>
    </location>
</feature>
<evidence type="ECO:0000259" key="8">
    <source>
        <dbReference type="PROSITE" id="PS50928"/>
    </source>
</evidence>
<keyword evidence="6 7" id="KW-0472">Membrane</keyword>
<evidence type="ECO:0000256" key="6">
    <source>
        <dbReference type="ARBA" id="ARBA00023136"/>
    </source>
</evidence>
<evidence type="ECO:0000256" key="1">
    <source>
        <dbReference type="ARBA" id="ARBA00004651"/>
    </source>
</evidence>
<feature type="transmembrane region" description="Helical" evidence="7">
    <location>
        <begin position="204"/>
        <end position="228"/>
    </location>
</feature>